<sequence length="237" mass="24601">MGNLPSSLLFRPPPLPLYSAIDNHITVLLPESPTAPARLLRHPLTWLVTARGDRIPAVWIRVPGAAVTLLYAHSNGEDLGVAVRTAVVLAEETGCSCLAFDYTGYGLSHPVGGGGSGAGGGGGSSPRLWTMVKTSAWGGGTAARRRRVAARPPMCRGQPTRPPSRSRQRRRRPRRRRGRHHLPASFLSRGCRPTSRRAPVVGEAAAVAADDVVAVPGGVAAEAAAAAAAAEAVALGG</sequence>
<evidence type="ECO:0000313" key="2">
    <source>
        <dbReference type="Proteomes" id="UP000798662"/>
    </source>
</evidence>
<gene>
    <name evidence="1" type="ORF">I4F81_001603</name>
</gene>
<dbReference type="Proteomes" id="UP000798662">
    <property type="component" value="Chromosome 1"/>
</dbReference>
<organism evidence="1 2">
    <name type="scientific">Pyropia yezoensis</name>
    <name type="common">Susabi-nori</name>
    <name type="synonym">Porphyra yezoensis</name>
    <dbReference type="NCBI Taxonomy" id="2788"/>
    <lineage>
        <taxon>Eukaryota</taxon>
        <taxon>Rhodophyta</taxon>
        <taxon>Bangiophyceae</taxon>
        <taxon>Bangiales</taxon>
        <taxon>Bangiaceae</taxon>
        <taxon>Pyropia</taxon>
    </lineage>
</organism>
<comment type="caution">
    <text evidence="1">The sequence shown here is derived from an EMBL/GenBank/DDBJ whole genome shotgun (WGS) entry which is preliminary data.</text>
</comment>
<name>A0ACC3BM32_PYRYE</name>
<protein>
    <submittedName>
        <fullName evidence="1">Uncharacterized protein</fullName>
    </submittedName>
</protein>
<dbReference type="EMBL" id="CM020618">
    <property type="protein sequence ID" value="KAK1859004.1"/>
    <property type="molecule type" value="Genomic_DNA"/>
</dbReference>
<keyword evidence="2" id="KW-1185">Reference proteome</keyword>
<proteinExistence type="predicted"/>
<evidence type="ECO:0000313" key="1">
    <source>
        <dbReference type="EMBL" id="KAK1859004.1"/>
    </source>
</evidence>
<accession>A0ACC3BM32</accession>
<reference evidence="1" key="1">
    <citation type="submission" date="2019-11" db="EMBL/GenBank/DDBJ databases">
        <title>Nori genome reveals adaptations in red seaweeds to the harsh intertidal environment.</title>
        <authorList>
            <person name="Wang D."/>
            <person name="Mao Y."/>
        </authorList>
    </citation>
    <scope>NUCLEOTIDE SEQUENCE</scope>
    <source>
        <tissue evidence="1">Gametophyte</tissue>
    </source>
</reference>